<evidence type="ECO:0000256" key="8">
    <source>
        <dbReference type="ARBA" id="ARBA00023054"/>
    </source>
</evidence>
<dbReference type="Gramene" id="Solyc04g008120.2.1">
    <property type="protein sequence ID" value="Solyc04g008120.2.1"/>
    <property type="gene ID" value="Solyc04g008120.2"/>
</dbReference>
<dbReference type="SMR" id="A0A3Q7FVX6"/>
<keyword evidence="9" id="KW-0472">Membrane</keyword>
<keyword evidence="8" id="KW-0175">Coiled coil</keyword>
<evidence type="ECO:0000256" key="1">
    <source>
        <dbReference type="ARBA" id="ARBA00004170"/>
    </source>
</evidence>
<evidence type="ECO:0000256" key="3">
    <source>
        <dbReference type="ARBA" id="ARBA00022614"/>
    </source>
</evidence>
<comment type="similarity">
    <text evidence="2">Belongs to the disease resistance NB-LRR family.</text>
</comment>
<dbReference type="GO" id="GO:0043531">
    <property type="term" value="F:ADP binding"/>
    <property type="evidence" value="ECO:0007669"/>
    <property type="project" value="InterPro"/>
</dbReference>
<feature type="region of interest" description="Disordered" evidence="10">
    <location>
        <begin position="1247"/>
        <end position="1266"/>
    </location>
</feature>
<dbReference type="Gene3D" id="1.10.8.430">
    <property type="entry name" value="Helical domain of apoptotic protease-activating factors"/>
    <property type="match status" value="1"/>
</dbReference>
<dbReference type="InterPro" id="IPR027417">
    <property type="entry name" value="P-loop_NTPase"/>
</dbReference>
<dbReference type="KEGG" id="sly:101262202"/>
<keyword evidence="14" id="KW-1185">Reference proteome</keyword>
<dbReference type="InterPro" id="IPR002182">
    <property type="entry name" value="NB-ARC"/>
</dbReference>
<dbReference type="PANTHER" id="PTHR23155:SF1228">
    <property type="entry name" value="NB-ARC DOMAIN CONTAINING PROTEIN, EXPRESSED"/>
    <property type="match status" value="1"/>
</dbReference>
<keyword evidence="7" id="KW-0067">ATP-binding</keyword>
<dbReference type="InParanoid" id="A0A3Q7FVX6"/>
<dbReference type="SUPFAM" id="SSF52540">
    <property type="entry name" value="P-loop containing nucleoside triphosphate hydrolases"/>
    <property type="match status" value="1"/>
</dbReference>
<keyword evidence="5" id="KW-0547">Nucleotide-binding</keyword>
<feature type="region of interest" description="Disordered" evidence="10">
    <location>
        <begin position="498"/>
        <end position="523"/>
    </location>
</feature>
<dbReference type="GeneID" id="101262202"/>
<dbReference type="PRINTS" id="PR00364">
    <property type="entry name" value="DISEASERSIST"/>
</dbReference>
<dbReference type="PaxDb" id="4081-Solyc04g008120.1.1"/>
<dbReference type="OMA" id="INIHYST"/>
<dbReference type="AlphaFoldDB" id="A0A3Q7FVX6"/>
<keyword evidence="6" id="KW-0611">Plant defense</keyword>
<dbReference type="STRING" id="4081.A0A3Q7FVX6"/>
<dbReference type="InterPro" id="IPR044974">
    <property type="entry name" value="Disease_R_plants"/>
</dbReference>
<comment type="subcellular location">
    <subcellularLocation>
        <location evidence="1">Membrane</location>
        <topology evidence="1">Peripheral membrane protein</topology>
    </subcellularLocation>
</comment>
<evidence type="ECO:0000256" key="4">
    <source>
        <dbReference type="ARBA" id="ARBA00022737"/>
    </source>
</evidence>
<evidence type="ECO:0000256" key="2">
    <source>
        <dbReference type="ARBA" id="ARBA00008894"/>
    </source>
</evidence>
<evidence type="ECO:0000259" key="11">
    <source>
        <dbReference type="Pfam" id="PF00931"/>
    </source>
</evidence>
<organism evidence="13">
    <name type="scientific">Solanum lycopersicum</name>
    <name type="common">Tomato</name>
    <name type="synonym">Lycopersicon esculentum</name>
    <dbReference type="NCBI Taxonomy" id="4081"/>
    <lineage>
        <taxon>Eukaryota</taxon>
        <taxon>Viridiplantae</taxon>
        <taxon>Streptophyta</taxon>
        <taxon>Embryophyta</taxon>
        <taxon>Tracheophyta</taxon>
        <taxon>Spermatophyta</taxon>
        <taxon>Magnoliopsida</taxon>
        <taxon>eudicotyledons</taxon>
        <taxon>Gunneridae</taxon>
        <taxon>Pentapetalae</taxon>
        <taxon>asterids</taxon>
        <taxon>lamiids</taxon>
        <taxon>Solanales</taxon>
        <taxon>Solanaceae</taxon>
        <taxon>Solanoideae</taxon>
        <taxon>Solaneae</taxon>
        <taxon>Solanum</taxon>
        <taxon>Solanum subgen. Lycopersicon</taxon>
    </lineage>
</organism>
<dbReference type="InterPro" id="IPR032675">
    <property type="entry name" value="LRR_dom_sf"/>
</dbReference>
<feature type="domain" description="NB-ARC" evidence="11">
    <location>
        <begin position="530"/>
        <end position="696"/>
    </location>
</feature>
<dbReference type="Gene3D" id="1.10.10.10">
    <property type="entry name" value="Winged helix-like DNA-binding domain superfamily/Winged helix DNA-binding domain"/>
    <property type="match status" value="1"/>
</dbReference>
<accession>A0A3Q7FVX6</accession>
<evidence type="ECO:0000256" key="6">
    <source>
        <dbReference type="ARBA" id="ARBA00022821"/>
    </source>
</evidence>
<sequence length="1266" mass="145672">MEKGEKSLLLLEEQKTRITNLIDDFLNGLKQIMNKEEEFIASRLDGIEKLRMDLRFLRTFVLFGNSTNLNGFYFRMSTHKFKFNVRTQFLFHRDELILEKYHMERLAPLLLEEIGNCLNLKNDYVATAIDIKFYEYLIRHLHDLPKYRSQLLHHQMTEYKILQQVCRHLIDFYPILAANKTSTEYLYPRFQFTTHRVTQFCFDLWTGHHYVSECSSKITSLLIDIIPLELEVLYISTCKLIKESTSKELEGFVKQILKTSPRILQHYLIHLQGRMAGVVAVNYAPTRSISVMMEFLLIFLTDMPKRFIHREKLNDMLAHAGMLTRKISFLVSKLLEEISEDNINEADFSAPDFLQEIEQMKGDIRHIFLKAPESSQLRFPMDDGFLFMNLLLRHLNDLLISNAYSVFLIKKEIGMVKESLEFLISSFRKVRKTLDESTSGVVKDCWVRALDVAYEAEHVINSILVRDKALSHLLFSLPSVTDKIKLIVEQVTRFQLEDKNGDGPLDAKSSSQPTQSTSSPFVEVTVGHEKEESQIIDQLLDEHESELDVISIVGMPGLGKTTLANKVYKNTLVASHFHVRAWCTVSQKYNKSKVLLEILQQVTASEEEKKVDDLAEKLRTALLDKRYLIVLDDVWDIATGEMLIACFPKVKRGNRVILTSRSSEVGLKVKCRSDPLNLELLTPEESWDLFEKRVFGDEGSCPAELSKVGHQIVEKCKGLPLAIVLIAGVIVRGKKKEKDFWLKILHNLDSFISTNINLVMQLSYDHLPCHLKPLLLYFATTQKSQRTPVSTLMQLWMAEGFVDHDSLEEVTQSYLDALISSSLIMVDHIPSESIWWMPSMIKVCYVHDVVHDFCSEKAKKQKFLKLINSGDTFHASDFLHHRLTIHTDNRKLHKKCALFNSNKCLAVSKHLISLKVSGPLDDFRYICHTRPFGLVRVLQLDFIVLKGSLIEEIGSLFHLRFLSIHALGKAIPVSWLNLQNLETLFINIHYSTMVLLPRILQLSKLKHVKINVCSFFEEKEDIQSRILESGNSSNLTTLSGVVISYSEGMSDDALEKFPILQHLDCIIMESQYPPTHDYWFPKLDVLNKLESFIARHKRNEYPSLIRQPNGYHFPTSLKELRLSGFLLRPDLLSAIAALPKLDITELNHCNFVDNKWDASEDIYLSLKTLILRDVQLSEWQVESDTFPKLEKLILKLCALCEIPCAFIDIDTLKSIDLSYVGRELGDSAIEIKKNVADFTGEDRLDVHTSHLTGNQHEETEDEDESD</sequence>
<evidence type="ECO:0000256" key="9">
    <source>
        <dbReference type="ARBA" id="ARBA00023136"/>
    </source>
</evidence>
<evidence type="ECO:0000256" key="5">
    <source>
        <dbReference type="ARBA" id="ARBA00022741"/>
    </source>
</evidence>
<dbReference type="Gene3D" id="3.80.10.10">
    <property type="entry name" value="Ribonuclease Inhibitor"/>
    <property type="match status" value="1"/>
</dbReference>
<proteinExistence type="inferred from homology"/>
<dbReference type="Proteomes" id="UP000004994">
    <property type="component" value="Chromosome 4"/>
</dbReference>
<dbReference type="GO" id="GO:0098542">
    <property type="term" value="P:defense response to other organism"/>
    <property type="evidence" value="ECO:0000318"/>
    <property type="project" value="GO_Central"/>
</dbReference>
<evidence type="ECO:0000256" key="7">
    <source>
        <dbReference type="ARBA" id="ARBA00022840"/>
    </source>
</evidence>
<dbReference type="Pfam" id="PF23559">
    <property type="entry name" value="WHD_DRP"/>
    <property type="match status" value="1"/>
</dbReference>
<dbReference type="PANTHER" id="PTHR23155">
    <property type="entry name" value="DISEASE RESISTANCE PROTEIN RP"/>
    <property type="match status" value="1"/>
</dbReference>
<reference evidence="13" key="2">
    <citation type="submission" date="2019-01" db="UniProtKB">
        <authorList>
            <consortium name="EnsemblPlants"/>
        </authorList>
    </citation>
    <scope>IDENTIFICATION</scope>
    <source>
        <strain evidence="13">cv. Heinz 1706</strain>
    </source>
</reference>
<dbReference type="InterPro" id="IPR042197">
    <property type="entry name" value="Apaf_helical"/>
</dbReference>
<dbReference type="EnsemblPlants" id="Solyc04g008120.2.1">
    <property type="protein sequence ID" value="Solyc04g008120.2.1"/>
    <property type="gene ID" value="Solyc04g008120.2"/>
</dbReference>
<feature type="domain" description="Disease resistance protein winged helix" evidence="12">
    <location>
        <begin position="790"/>
        <end position="853"/>
    </location>
</feature>
<gene>
    <name evidence="13" type="primary">LOC101262202</name>
</gene>
<dbReference type="GO" id="GO:0005524">
    <property type="term" value="F:ATP binding"/>
    <property type="evidence" value="ECO:0007669"/>
    <property type="project" value="UniProtKB-KW"/>
</dbReference>
<dbReference type="SUPFAM" id="SSF52058">
    <property type="entry name" value="L domain-like"/>
    <property type="match status" value="1"/>
</dbReference>
<dbReference type="Gene3D" id="3.40.50.300">
    <property type="entry name" value="P-loop containing nucleotide triphosphate hydrolases"/>
    <property type="match status" value="1"/>
</dbReference>
<dbReference type="OrthoDB" id="1357022at2759"/>
<evidence type="ECO:0000313" key="13">
    <source>
        <dbReference type="EnsemblPlants" id="Solyc04g008120.2.1"/>
    </source>
</evidence>
<name>A0A3Q7FVX6_SOLLC</name>
<evidence type="ECO:0000259" key="12">
    <source>
        <dbReference type="Pfam" id="PF23559"/>
    </source>
</evidence>
<feature type="compositionally biased region" description="Low complexity" evidence="10">
    <location>
        <begin position="509"/>
        <end position="520"/>
    </location>
</feature>
<dbReference type="RefSeq" id="XP_004236921.1">
    <property type="nucleotide sequence ID" value="XM_004236873.5"/>
</dbReference>
<dbReference type="InterPro" id="IPR058922">
    <property type="entry name" value="WHD_DRP"/>
</dbReference>
<reference evidence="13" key="1">
    <citation type="journal article" date="2012" name="Nature">
        <title>The tomato genome sequence provides insights into fleshy fruit evolution.</title>
        <authorList>
            <consortium name="Tomato Genome Consortium"/>
        </authorList>
    </citation>
    <scope>NUCLEOTIDE SEQUENCE [LARGE SCALE GENOMIC DNA]</scope>
    <source>
        <strain evidence="13">cv. Heinz 1706</strain>
    </source>
</reference>
<evidence type="ECO:0000256" key="10">
    <source>
        <dbReference type="SAM" id="MobiDB-lite"/>
    </source>
</evidence>
<keyword evidence="3" id="KW-0433">Leucine-rich repeat</keyword>
<protein>
    <submittedName>
        <fullName evidence="13">Uncharacterized protein</fullName>
    </submittedName>
</protein>
<keyword evidence="4" id="KW-0677">Repeat</keyword>
<dbReference type="GO" id="GO:0016020">
    <property type="term" value="C:membrane"/>
    <property type="evidence" value="ECO:0007669"/>
    <property type="project" value="UniProtKB-SubCell"/>
</dbReference>
<dbReference type="FunFam" id="3.40.50.300:FF:001091">
    <property type="entry name" value="Probable disease resistance protein At1g61300"/>
    <property type="match status" value="1"/>
</dbReference>
<dbReference type="Pfam" id="PF00931">
    <property type="entry name" value="NB-ARC"/>
    <property type="match status" value="1"/>
</dbReference>
<evidence type="ECO:0000313" key="14">
    <source>
        <dbReference type="Proteomes" id="UP000004994"/>
    </source>
</evidence>
<dbReference type="InterPro" id="IPR036388">
    <property type="entry name" value="WH-like_DNA-bd_sf"/>
</dbReference>